<dbReference type="InterPro" id="IPR036078">
    <property type="entry name" value="Spo11/TopoVI_A_sf"/>
</dbReference>
<dbReference type="Pfam" id="PF11796">
    <property type="entry name" value="DUF3323"/>
    <property type="match status" value="1"/>
</dbReference>
<dbReference type="SUPFAM" id="SSF56726">
    <property type="entry name" value="DNA topoisomerase IV, alpha subunit"/>
    <property type="match status" value="1"/>
</dbReference>
<dbReference type="RefSeq" id="WP_155112767.1">
    <property type="nucleotide sequence ID" value="NZ_WMIB01000012.1"/>
</dbReference>
<dbReference type="AlphaFoldDB" id="A0A7X2V5J8"/>
<reference evidence="3 4" key="1">
    <citation type="journal article" date="2017" name="Int. J. Syst. Evol. Microbiol.">
        <title>Bacillus mangrovi sp. nov., isolated from a sediment sample from a mangrove forest.</title>
        <authorList>
            <person name="Gupta V."/>
            <person name="Singh P.K."/>
            <person name="Korpole S."/>
            <person name="Tanuku N.R.S."/>
            <person name="Pinnaka A.K."/>
        </authorList>
    </citation>
    <scope>NUCLEOTIDE SEQUENCE [LARGE SCALE GENOMIC DNA]</scope>
    <source>
        <strain evidence="3 4">KCTC 33872</strain>
    </source>
</reference>
<feature type="domain" description="Conserved hypothetical protein CHP02679 N terminus" evidence="2">
    <location>
        <begin position="37"/>
        <end position="245"/>
    </location>
</feature>
<proteinExistence type="predicted"/>
<evidence type="ECO:0000259" key="1">
    <source>
        <dbReference type="Pfam" id="PF09664"/>
    </source>
</evidence>
<dbReference type="GO" id="GO:0003677">
    <property type="term" value="F:DNA binding"/>
    <property type="evidence" value="ECO:0007669"/>
    <property type="project" value="InterPro"/>
</dbReference>
<comment type="caution">
    <text evidence="3">The sequence shown here is derived from an EMBL/GenBank/DDBJ whole genome shotgun (WGS) entry which is preliminary data.</text>
</comment>
<dbReference type="EMBL" id="WMIB01000012">
    <property type="protein sequence ID" value="MTH54256.1"/>
    <property type="molecule type" value="Genomic_DNA"/>
</dbReference>
<dbReference type="Pfam" id="PF09664">
    <property type="entry name" value="DUF2399"/>
    <property type="match status" value="1"/>
</dbReference>
<dbReference type="OrthoDB" id="1661308at2"/>
<dbReference type="InterPro" id="IPR024466">
    <property type="entry name" value="CHP02679_N"/>
</dbReference>
<name>A0A7X2V5J8_9BACI</name>
<evidence type="ECO:0000313" key="3">
    <source>
        <dbReference type="EMBL" id="MTH54256.1"/>
    </source>
</evidence>
<evidence type="ECO:0000313" key="4">
    <source>
        <dbReference type="Proteomes" id="UP000434639"/>
    </source>
</evidence>
<organism evidence="3 4">
    <name type="scientific">Metabacillus mangrovi</name>
    <dbReference type="NCBI Taxonomy" id="1491830"/>
    <lineage>
        <taxon>Bacteria</taxon>
        <taxon>Bacillati</taxon>
        <taxon>Bacillota</taxon>
        <taxon>Bacilli</taxon>
        <taxon>Bacillales</taxon>
        <taxon>Bacillaceae</taxon>
        <taxon>Metabacillus</taxon>
    </lineage>
</organism>
<gene>
    <name evidence="3" type="ORF">GKZ89_12665</name>
</gene>
<protein>
    <submittedName>
        <fullName evidence="3">DUF2399 domain-containing protein</fullName>
    </submittedName>
</protein>
<sequence length="424" mass="48310">MTDQLMKDALTYFGGDTGFHRLFCLFKAKYESYGRIGGSVKIGGFNESDMESIARFYGLEPAALKSKGSVTLLSFERKLKETKYESIDLKSLLEAYFAVSLVSKKEAEYEKKIQMENKILKLSTQFPALTFWFDYLQKRTADTYWIHRLMMMEDRFLECSGVLAKALEHLPEDFERLPVFSQRINGNPHSFDLTSELGKLWIHVLIVKKGEGVPPTDTEKINDLLLEYKLLRDDITNYVTIANLTADHPLWMAASETSSVMNVPMRELLKIKKVSPKNNLKAVWVVENSGVFSSLLDQVPDAPLICTHGQFKLSGLKLLDMIAASGHRIYYAGDFDPEGLAMAARLKQRYPEAVHYWRMDTESYLNCEPSVPLTEDRLAKLKGFSENGLMEIAAEMQLRKMAGYQEALLKIMEEDLKKGLLKES</sequence>
<evidence type="ECO:0000259" key="2">
    <source>
        <dbReference type="Pfam" id="PF11796"/>
    </source>
</evidence>
<accession>A0A7X2V5J8</accession>
<feature type="domain" description="DUF2399" evidence="1">
    <location>
        <begin position="262"/>
        <end position="416"/>
    </location>
</feature>
<dbReference type="GO" id="GO:0005694">
    <property type="term" value="C:chromosome"/>
    <property type="evidence" value="ECO:0007669"/>
    <property type="project" value="InterPro"/>
</dbReference>
<dbReference type="InterPro" id="IPR024465">
    <property type="entry name" value="DUF2399"/>
</dbReference>
<keyword evidence="4" id="KW-1185">Reference proteome</keyword>
<dbReference type="Proteomes" id="UP000434639">
    <property type="component" value="Unassembled WGS sequence"/>
</dbReference>